<evidence type="ECO:0000313" key="4">
    <source>
        <dbReference type="Proteomes" id="UP000276301"/>
    </source>
</evidence>
<dbReference type="GO" id="GO:0003723">
    <property type="term" value="F:RNA binding"/>
    <property type="evidence" value="ECO:0007669"/>
    <property type="project" value="InterPro"/>
</dbReference>
<dbReference type="AlphaFoldDB" id="A0A498CRN0"/>
<evidence type="ECO:0000259" key="2">
    <source>
        <dbReference type="PROSITE" id="PS51372"/>
    </source>
</evidence>
<dbReference type="GO" id="GO:0006355">
    <property type="term" value="P:regulation of DNA-templated transcription"/>
    <property type="evidence" value="ECO:0007669"/>
    <property type="project" value="InterPro"/>
</dbReference>
<dbReference type="SUPFAM" id="SSF63520">
    <property type="entry name" value="PTS-regulatory domain, PRD"/>
    <property type="match status" value="2"/>
</dbReference>
<feature type="domain" description="PRD" evidence="2">
    <location>
        <begin position="68"/>
        <end position="172"/>
    </location>
</feature>
<dbReference type="SUPFAM" id="SSF50151">
    <property type="entry name" value="SacY-like RNA-binding domain"/>
    <property type="match status" value="1"/>
</dbReference>
<dbReference type="InterPro" id="IPR050661">
    <property type="entry name" value="BglG_antiterminators"/>
</dbReference>
<proteinExistence type="predicted"/>
<dbReference type="InterPro" id="IPR004341">
    <property type="entry name" value="CAT_RNA-bd_dom"/>
</dbReference>
<feature type="domain" description="PRD" evidence="2">
    <location>
        <begin position="173"/>
        <end position="275"/>
    </location>
</feature>
<sequence length="275" mass="30980">MHYKVLKVYNNNVVLAEEPGGKQIVLIGKGVGFGARKGDLINGDDPDNKVFSILDESVNPSEIKRLNYDIEKVEKVTQEIVEIAREKLDITNDKLYDALYDHIAFAIERLKMGLPIDNPFIGEIAIMCSREFEVAEIAAKLIRREVDVDIGEPEKGFIALHLYSARRNKHINTAMKNARFYKQAVLVVGRCFGRTFDTNSSACKNFLTSLNRLISSALRGAPLEMPVKQYVRLSMGEYYRAAQAVSDLMKREIGAELSEDHKAFLAVHICLLVQM</sequence>
<comment type="caution">
    <text evidence="3">The sequence shown here is derived from an EMBL/GenBank/DDBJ whole genome shotgun (WGS) entry which is preliminary data.</text>
</comment>
<dbReference type="PROSITE" id="PS51372">
    <property type="entry name" value="PRD_2"/>
    <property type="match status" value="2"/>
</dbReference>
<dbReference type="RefSeq" id="WP_121586246.1">
    <property type="nucleotide sequence ID" value="NZ_RCHT01000003.1"/>
</dbReference>
<dbReference type="InterPro" id="IPR011608">
    <property type="entry name" value="PRD"/>
</dbReference>
<dbReference type="PANTHER" id="PTHR30185:SF15">
    <property type="entry name" value="CRYPTIC BETA-GLUCOSIDE BGL OPERON ANTITERMINATOR"/>
    <property type="match status" value="1"/>
</dbReference>
<reference evidence="3 4" key="1">
    <citation type="submission" date="2018-10" db="EMBL/GenBank/DDBJ databases">
        <title>Anaerotruncus faecis sp. nov., isolated from human feces.</title>
        <authorList>
            <person name="Wang Y.-J."/>
        </authorList>
    </citation>
    <scope>NUCLEOTIDE SEQUENCE [LARGE SCALE GENOMIC DNA]</scope>
    <source>
        <strain evidence="3 4">22A2-44</strain>
    </source>
</reference>
<dbReference type="InterPro" id="IPR036650">
    <property type="entry name" value="CAT_RNA-bd_dom_sf"/>
</dbReference>
<organism evidence="3 4">
    <name type="scientific">Anaerotruncus massiliensis</name>
    <name type="common">ex Liu et al. 2021</name>
    <dbReference type="NCBI Taxonomy" id="2321404"/>
    <lineage>
        <taxon>Bacteria</taxon>
        <taxon>Bacillati</taxon>
        <taxon>Bacillota</taxon>
        <taxon>Clostridia</taxon>
        <taxon>Eubacteriales</taxon>
        <taxon>Oscillospiraceae</taxon>
        <taxon>Anaerotruncus</taxon>
    </lineage>
</organism>
<dbReference type="Proteomes" id="UP000276301">
    <property type="component" value="Unassembled WGS sequence"/>
</dbReference>
<dbReference type="Pfam" id="PF03123">
    <property type="entry name" value="CAT_RBD"/>
    <property type="match status" value="1"/>
</dbReference>
<keyword evidence="4" id="KW-1185">Reference proteome</keyword>
<dbReference type="Gene3D" id="2.30.24.10">
    <property type="entry name" value="CAT RNA-binding domain"/>
    <property type="match status" value="1"/>
</dbReference>
<protein>
    <submittedName>
        <fullName evidence="3">PRD domain-containing protein</fullName>
    </submittedName>
</protein>
<dbReference type="InterPro" id="IPR036634">
    <property type="entry name" value="PRD_sf"/>
</dbReference>
<dbReference type="Gene3D" id="1.10.1790.10">
    <property type="entry name" value="PRD domain"/>
    <property type="match status" value="2"/>
</dbReference>
<evidence type="ECO:0000313" key="3">
    <source>
        <dbReference type="EMBL" id="RLL13626.1"/>
    </source>
</evidence>
<dbReference type="Pfam" id="PF00874">
    <property type="entry name" value="PRD"/>
    <property type="match status" value="1"/>
</dbReference>
<dbReference type="EMBL" id="RCHT01000003">
    <property type="protein sequence ID" value="RLL13626.1"/>
    <property type="molecule type" value="Genomic_DNA"/>
</dbReference>
<name>A0A498CRN0_9FIRM</name>
<evidence type="ECO:0000256" key="1">
    <source>
        <dbReference type="ARBA" id="ARBA00022737"/>
    </source>
</evidence>
<gene>
    <name evidence="3" type="ORF">D4A47_03940</name>
</gene>
<dbReference type="PANTHER" id="PTHR30185">
    <property type="entry name" value="CRYPTIC BETA-GLUCOSIDE BGL OPERON ANTITERMINATOR"/>
    <property type="match status" value="1"/>
</dbReference>
<keyword evidence="1" id="KW-0677">Repeat</keyword>
<accession>A0A498CRN0</accession>
<dbReference type="SMART" id="SM01061">
    <property type="entry name" value="CAT_RBD"/>
    <property type="match status" value="1"/>
</dbReference>